<evidence type="ECO:0000259" key="5">
    <source>
        <dbReference type="Pfam" id="PF03466"/>
    </source>
</evidence>
<evidence type="ECO:0000256" key="3">
    <source>
        <dbReference type="ARBA" id="ARBA00023125"/>
    </source>
</evidence>
<keyword evidence="7" id="KW-1185">Reference proteome</keyword>
<keyword evidence="2" id="KW-0805">Transcription regulation</keyword>
<dbReference type="SUPFAM" id="SSF53850">
    <property type="entry name" value="Periplasmic binding protein-like II"/>
    <property type="match status" value="1"/>
</dbReference>
<feature type="domain" description="LysR substrate-binding" evidence="5">
    <location>
        <begin position="14"/>
        <end position="169"/>
    </location>
</feature>
<comment type="caution">
    <text evidence="6">The sequence shown here is derived from an EMBL/GenBank/DDBJ whole genome shotgun (WGS) entry which is preliminary data.</text>
</comment>
<dbReference type="Proteomes" id="UP001597083">
    <property type="component" value="Unassembled WGS sequence"/>
</dbReference>
<evidence type="ECO:0000313" key="7">
    <source>
        <dbReference type="Proteomes" id="UP001597083"/>
    </source>
</evidence>
<proteinExistence type="inferred from homology"/>
<evidence type="ECO:0000256" key="2">
    <source>
        <dbReference type="ARBA" id="ARBA00023015"/>
    </source>
</evidence>
<comment type="similarity">
    <text evidence="1">Belongs to the LysR transcriptional regulatory family.</text>
</comment>
<dbReference type="EMBL" id="JBHTIR010000701">
    <property type="protein sequence ID" value="MFD0851696.1"/>
    <property type="molecule type" value="Genomic_DNA"/>
</dbReference>
<dbReference type="PANTHER" id="PTHR30346:SF0">
    <property type="entry name" value="HCA OPERON TRANSCRIPTIONAL ACTIVATOR HCAR"/>
    <property type="match status" value="1"/>
</dbReference>
<sequence length="176" mass="20255">MNVGMLPLNAHELRPYWETFRGRHPEWRLRFHRTQFTDAFGALRRGDVDVLVSWLPVEEPDLTVGPVLFTDARVLAVSVDHELATRASVTLDTVADFQHPDAENVPDGWFDAYAPYHTRRGGTIERVMVRDVEDAMTFTSMAEVVTLFPAHMTRYWVRPDIAYLPVRDMGRLPYAL</sequence>
<reference evidence="7" key="1">
    <citation type="journal article" date="2019" name="Int. J. Syst. Evol. Microbiol.">
        <title>The Global Catalogue of Microorganisms (GCM) 10K type strain sequencing project: providing services to taxonomists for standard genome sequencing and annotation.</title>
        <authorList>
            <consortium name="The Broad Institute Genomics Platform"/>
            <consortium name="The Broad Institute Genome Sequencing Center for Infectious Disease"/>
            <person name="Wu L."/>
            <person name="Ma J."/>
        </authorList>
    </citation>
    <scope>NUCLEOTIDE SEQUENCE [LARGE SCALE GENOMIC DNA]</scope>
    <source>
        <strain evidence="7">JCM 31696</strain>
    </source>
</reference>
<dbReference type="InterPro" id="IPR005119">
    <property type="entry name" value="LysR_subst-bd"/>
</dbReference>
<protein>
    <submittedName>
        <fullName evidence="6">LysR substrate-binding domain-containing protein</fullName>
    </submittedName>
</protein>
<organism evidence="6 7">
    <name type="scientific">Actinomadura adrarensis</name>
    <dbReference type="NCBI Taxonomy" id="1819600"/>
    <lineage>
        <taxon>Bacteria</taxon>
        <taxon>Bacillati</taxon>
        <taxon>Actinomycetota</taxon>
        <taxon>Actinomycetes</taxon>
        <taxon>Streptosporangiales</taxon>
        <taxon>Thermomonosporaceae</taxon>
        <taxon>Actinomadura</taxon>
    </lineage>
</organism>
<dbReference type="Gene3D" id="3.40.190.290">
    <property type="match status" value="1"/>
</dbReference>
<keyword evidence="3" id="KW-0238">DNA-binding</keyword>
<dbReference type="PANTHER" id="PTHR30346">
    <property type="entry name" value="TRANSCRIPTIONAL DUAL REGULATOR HCAR-RELATED"/>
    <property type="match status" value="1"/>
</dbReference>
<accession>A0ABW3CB43</accession>
<keyword evidence="4" id="KW-0804">Transcription</keyword>
<dbReference type="Pfam" id="PF03466">
    <property type="entry name" value="LysR_substrate"/>
    <property type="match status" value="1"/>
</dbReference>
<evidence type="ECO:0000256" key="1">
    <source>
        <dbReference type="ARBA" id="ARBA00009437"/>
    </source>
</evidence>
<gene>
    <name evidence="6" type="ORF">ACFQ07_05670</name>
</gene>
<name>A0ABW3CB43_9ACTN</name>
<evidence type="ECO:0000313" key="6">
    <source>
        <dbReference type="EMBL" id="MFD0851696.1"/>
    </source>
</evidence>
<evidence type="ECO:0000256" key="4">
    <source>
        <dbReference type="ARBA" id="ARBA00023163"/>
    </source>
</evidence>
<feature type="non-terminal residue" evidence="6">
    <location>
        <position position="176"/>
    </location>
</feature>